<comment type="subunit">
    <text evidence="11">Homooctamer.</text>
</comment>
<evidence type="ECO:0000256" key="8">
    <source>
        <dbReference type="ARBA" id="ARBA00047651"/>
    </source>
</evidence>
<comment type="catalytic activity">
    <reaction evidence="8 11">
        <text>2 5-aminolevulinate = porphobilinogen + 2 H2O + H(+)</text>
        <dbReference type="Rhea" id="RHEA:24064"/>
        <dbReference type="ChEBI" id="CHEBI:15377"/>
        <dbReference type="ChEBI" id="CHEBI:15378"/>
        <dbReference type="ChEBI" id="CHEBI:58126"/>
        <dbReference type="ChEBI" id="CHEBI:356416"/>
        <dbReference type="EC" id="4.2.1.24"/>
    </reaction>
</comment>
<dbReference type="GO" id="GO:0004655">
    <property type="term" value="F:porphobilinogen synthase activity"/>
    <property type="evidence" value="ECO:0007669"/>
    <property type="project" value="UniProtKB-EC"/>
</dbReference>
<dbReference type="SUPFAM" id="SSF51569">
    <property type="entry name" value="Aldolase"/>
    <property type="match status" value="1"/>
</dbReference>
<evidence type="ECO:0000256" key="9">
    <source>
        <dbReference type="PIRSR" id="PIRSR001415-1"/>
    </source>
</evidence>
<dbReference type="InterPro" id="IPR001731">
    <property type="entry name" value="ALAD"/>
</dbReference>
<keyword evidence="10" id="KW-0479">Metal-binding</keyword>
<reference evidence="13 14" key="1">
    <citation type="submission" date="2016-03" db="EMBL/GenBank/DDBJ databases">
        <title>Comparative genomics of Rickettsiella.</title>
        <authorList>
            <person name="Chandler C."/>
            <person name="Wang Y."/>
        </authorList>
    </citation>
    <scope>NUCLEOTIDE SEQUENCE [LARGE SCALE GENOMIC DNA]</scope>
    <source>
        <strain evidence="13 14">RCFS May 2013</strain>
    </source>
</reference>
<evidence type="ECO:0000256" key="2">
    <source>
        <dbReference type="ARBA" id="ARBA00008055"/>
    </source>
</evidence>
<dbReference type="PANTHER" id="PTHR11458:SF0">
    <property type="entry name" value="DELTA-AMINOLEVULINIC ACID DEHYDRATASE"/>
    <property type="match status" value="1"/>
</dbReference>
<dbReference type="NCBIfam" id="NF006762">
    <property type="entry name" value="PRK09283.1"/>
    <property type="match status" value="1"/>
</dbReference>
<dbReference type="Proteomes" id="UP000183924">
    <property type="component" value="Unassembled WGS sequence"/>
</dbReference>
<keyword evidence="10" id="KW-0460">Magnesium</keyword>
<keyword evidence="7 11" id="KW-0627">Porphyrin biosynthesis</keyword>
<dbReference type="Pfam" id="PF00490">
    <property type="entry name" value="ALAD"/>
    <property type="match status" value="1"/>
</dbReference>
<dbReference type="InterPro" id="IPR030656">
    <property type="entry name" value="ALAD_AS"/>
</dbReference>
<dbReference type="PRINTS" id="PR00144">
    <property type="entry name" value="DALDHYDRTASE"/>
</dbReference>
<protein>
    <recommendedName>
        <fullName evidence="4 11">Delta-aminolevulinic acid dehydratase</fullName>
        <ecNumber evidence="3 11">4.2.1.24</ecNumber>
    </recommendedName>
</protein>
<keyword evidence="6 11" id="KW-0456">Lyase</keyword>
<proteinExistence type="inferred from homology"/>
<dbReference type="GO" id="GO:0005829">
    <property type="term" value="C:cytosol"/>
    <property type="evidence" value="ECO:0007669"/>
    <property type="project" value="TreeGrafter"/>
</dbReference>
<evidence type="ECO:0000256" key="4">
    <source>
        <dbReference type="ARBA" id="ARBA00020771"/>
    </source>
</evidence>
<dbReference type="EC" id="4.2.1.24" evidence="3 11"/>
<dbReference type="OrthoDB" id="9805001at2"/>
<name>A0A1J8NG14_9COXI</name>
<sequence>MRQFPHTRLRRLRENRFSRRLMRETRLSCDDLIYPVFLLPGDNKRQKIATMPGIERFSLDYLLDEVAVLQQLRIPAIALFPVIPIKDKSWNACQAYNPEGLIPHAARELKKNFPEMGIITDIALDPYTTHGHDGLLSKQGVILNDESIEILVKQALCYAQAGVDALAPSDMMDGRIGWIRKSLEEKRYTNTQIIAYSAKYASHFYGPFRDAIGTSGQLNGGDKKTYQMDPANSNEALQEVALDLAEGADIVMVKPGMPYLDILYRIKQQFGIPTFIYQVSGEYAMQKVAIMQGYLNERESILEGLLAMKRAGADGILTYFAKQAASWLTNSLD</sequence>
<keyword evidence="5" id="KW-0350">Heme biosynthesis</keyword>
<dbReference type="PIRSF" id="PIRSF001415">
    <property type="entry name" value="Porphbilin_synth"/>
    <property type="match status" value="1"/>
</dbReference>
<organism evidence="13 14">
    <name type="scientific">Candidatus Rickettsiella isopodorum</name>
    <dbReference type="NCBI Taxonomy" id="1225476"/>
    <lineage>
        <taxon>Bacteria</taxon>
        <taxon>Pseudomonadati</taxon>
        <taxon>Pseudomonadota</taxon>
        <taxon>Gammaproteobacteria</taxon>
        <taxon>Legionellales</taxon>
        <taxon>Coxiellaceae</taxon>
        <taxon>Rickettsiella</taxon>
    </lineage>
</organism>
<dbReference type="EMBL" id="LUKY01000033">
    <property type="protein sequence ID" value="OIZ94273.1"/>
    <property type="molecule type" value="Genomic_DNA"/>
</dbReference>
<evidence type="ECO:0000256" key="12">
    <source>
        <dbReference type="RuleBase" id="RU004161"/>
    </source>
</evidence>
<evidence type="ECO:0000256" key="5">
    <source>
        <dbReference type="ARBA" id="ARBA00023133"/>
    </source>
</evidence>
<keyword evidence="14" id="KW-1185">Reference proteome</keyword>
<accession>A0A1J8NG14</accession>
<evidence type="ECO:0000313" key="14">
    <source>
        <dbReference type="Proteomes" id="UP000183924"/>
    </source>
</evidence>
<feature type="active site" description="Schiff-base intermediate with substrate" evidence="9">
    <location>
        <position position="199"/>
    </location>
</feature>
<evidence type="ECO:0000256" key="10">
    <source>
        <dbReference type="PIRSR" id="PIRSR001415-5"/>
    </source>
</evidence>
<dbReference type="STRING" id="1225476.A1D18_05345"/>
<feature type="active site" description="Schiff-base intermediate with substrate" evidence="9">
    <location>
        <position position="254"/>
    </location>
</feature>
<comment type="pathway">
    <text evidence="1">Porphyrin-containing compound metabolism; protoporphyrin-IX biosynthesis; coproporphyrinogen-III from 5-aminolevulinate: step 1/4.</text>
</comment>
<evidence type="ECO:0000256" key="6">
    <source>
        <dbReference type="ARBA" id="ARBA00023239"/>
    </source>
</evidence>
<feature type="binding site" evidence="10">
    <location>
        <position position="239"/>
    </location>
    <ligand>
        <name>Mg(2+)</name>
        <dbReference type="ChEBI" id="CHEBI:18420"/>
    </ligand>
</feature>
<dbReference type="AlphaFoldDB" id="A0A1J8NG14"/>
<dbReference type="GO" id="GO:0006782">
    <property type="term" value="P:protoporphyrinogen IX biosynthetic process"/>
    <property type="evidence" value="ECO:0007669"/>
    <property type="project" value="UniProtKB-UniPathway"/>
</dbReference>
<evidence type="ECO:0000256" key="1">
    <source>
        <dbReference type="ARBA" id="ARBA00004694"/>
    </source>
</evidence>
<dbReference type="GO" id="GO:0008270">
    <property type="term" value="F:zinc ion binding"/>
    <property type="evidence" value="ECO:0007669"/>
    <property type="project" value="TreeGrafter"/>
</dbReference>
<dbReference type="SMART" id="SM01004">
    <property type="entry name" value="ALAD"/>
    <property type="match status" value="1"/>
</dbReference>
<dbReference type="PROSITE" id="PS00169">
    <property type="entry name" value="D_ALA_DEHYDRATASE"/>
    <property type="match status" value="1"/>
</dbReference>
<comment type="caution">
    <text evidence="13">The sequence shown here is derived from an EMBL/GenBank/DDBJ whole genome shotgun (WGS) entry which is preliminary data.</text>
</comment>
<dbReference type="Gene3D" id="3.20.20.70">
    <property type="entry name" value="Aldolase class I"/>
    <property type="match status" value="1"/>
</dbReference>
<dbReference type="InterPro" id="IPR013785">
    <property type="entry name" value="Aldolase_TIM"/>
</dbReference>
<evidence type="ECO:0000256" key="3">
    <source>
        <dbReference type="ARBA" id="ARBA00012053"/>
    </source>
</evidence>
<evidence type="ECO:0000256" key="11">
    <source>
        <dbReference type="RuleBase" id="RU000515"/>
    </source>
</evidence>
<dbReference type="RefSeq" id="WP_071662767.1">
    <property type="nucleotide sequence ID" value="NZ_LUKY01000033.1"/>
</dbReference>
<evidence type="ECO:0000256" key="7">
    <source>
        <dbReference type="ARBA" id="ARBA00023244"/>
    </source>
</evidence>
<dbReference type="PANTHER" id="PTHR11458">
    <property type="entry name" value="DELTA-AMINOLEVULINIC ACID DEHYDRATASE"/>
    <property type="match status" value="1"/>
</dbReference>
<dbReference type="UniPathway" id="UPA00251">
    <property type="reaction ID" value="UER00318"/>
</dbReference>
<dbReference type="CDD" id="cd04823">
    <property type="entry name" value="ALAD_PBGS_aspartate_rich"/>
    <property type="match status" value="1"/>
</dbReference>
<evidence type="ECO:0000313" key="13">
    <source>
        <dbReference type="EMBL" id="OIZ94273.1"/>
    </source>
</evidence>
<comment type="similarity">
    <text evidence="2 12">Belongs to the ALAD family.</text>
</comment>
<gene>
    <name evidence="13" type="ORF">A1D18_05345</name>
</gene>
<dbReference type="FunFam" id="3.20.20.70:FF:000019">
    <property type="entry name" value="Delta-aminolevulinic acid dehydratase"/>
    <property type="match status" value="1"/>
</dbReference>